<name>A0ABQ9EZ87_TEGGR</name>
<feature type="non-terminal residue" evidence="2">
    <location>
        <position position="250"/>
    </location>
</feature>
<proteinExistence type="predicted"/>
<protein>
    <submittedName>
        <fullName evidence="2">Uncharacterized protein</fullName>
    </submittedName>
</protein>
<feature type="compositionally biased region" description="Basic and acidic residues" evidence="1">
    <location>
        <begin position="19"/>
        <end position="28"/>
    </location>
</feature>
<dbReference type="EMBL" id="JARBDR010000640">
    <property type="protein sequence ID" value="KAJ8310477.1"/>
    <property type="molecule type" value="Genomic_DNA"/>
</dbReference>
<keyword evidence="3" id="KW-1185">Reference proteome</keyword>
<feature type="region of interest" description="Disordered" evidence="1">
    <location>
        <begin position="228"/>
        <end position="250"/>
    </location>
</feature>
<reference evidence="2 3" key="1">
    <citation type="submission" date="2022-12" db="EMBL/GenBank/DDBJ databases">
        <title>Chromosome-level genome of Tegillarca granosa.</title>
        <authorList>
            <person name="Kim J."/>
        </authorList>
    </citation>
    <scope>NUCLEOTIDE SEQUENCE [LARGE SCALE GENOMIC DNA]</scope>
    <source>
        <strain evidence="2">Teg-2019</strain>
        <tissue evidence="2">Adductor muscle</tissue>
    </source>
</reference>
<feature type="region of interest" description="Disordered" evidence="1">
    <location>
        <begin position="1"/>
        <end position="28"/>
    </location>
</feature>
<evidence type="ECO:0000256" key="1">
    <source>
        <dbReference type="SAM" id="MobiDB-lite"/>
    </source>
</evidence>
<sequence>MAEELDLESTTTSDDYEPMDERRRRINETDVLPPLTEIKEWSNDLQSMPLVETSDILIYCLNIIFNKLFRNNSRMTRYREDNGYQLFLAHHIKDVHLHHCKGTEFLYIKADCFQRPDSQKSPTLPGDNGTCKHCVALLFALQQWSTRHTDRHTVTGTDVTCVWDKPRKTSQPLKIDDLESSLKKPRLQLEPSVIDYRASRKELLLSNKIIEKRLRKICKNAGAMALHTLSDSSDESENETSGNPPTMLEL</sequence>
<evidence type="ECO:0000313" key="3">
    <source>
        <dbReference type="Proteomes" id="UP001217089"/>
    </source>
</evidence>
<accession>A0ABQ9EZ87</accession>
<organism evidence="2 3">
    <name type="scientific">Tegillarca granosa</name>
    <name type="common">Malaysian cockle</name>
    <name type="synonym">Anadara granosa</name>
    <dbReference type="NCBI Taxonomy" id="220873"/>
    <lineage>
        <taxon>Eukaryota</taxon>
        <taxon>Metazoa</taxon>
        <taxon>Spiralia</taxon>
        <taxon>Lophotrochozoa</taxon>
        <taxon>Mollusca</taxon>
        <taxon>Bivalvia</taxon>
        <taxon>Autobranchia</taxon>
        <taxon>Pteriomorphia</taxon>
        <taxon>Arcoida</taxon>
        <taxon>Arcoidea</taxon>
        <taxon>Arcidae</taxon>
        <taxon>Tegillarca</taxon>
    </lineage>
</organism>
<gene>
    <name evidence="2" type="ORF">KUTeg_012342</name>
</gene>
<comment type="caution">
    <text evidence="2">The sequence shown here is derived from an EMBL/GenBank/DDBJ whole genome shotgun (WGS) entry which is preliminary data.</text>
</comment>
<dbReference type="Proteomes" id="UP001217089">
    <property type="component" value="Unassembled WGS sequence"/>
</dbReference>
<evidence type="ECO:0000313" key="2">
    <source>
        <dbReference type="EMBL" id="KAJ8310477.1"/>
    </source>
</evidence>